<feature type="domain" description="tRNA pseudouridine synthase II TruB subfamily 1 C-terminal" evidence="7">
    <location>
        <begin position="250"/>
        <end position="310"/>
    </location>
</feature>
<evidence type="ECO:0000313" key="10">
    <source>
        <dbReference type="Proteomes" id="UP001320119"/>
    </source>
</evidence>
<dbReference type="EMBL" id="AP023086">
    <property type="protein sequence ID" value="BCD97424.1"/>
    <property type="molecule type" value="Genomic_DNA"/>
</dbReference>
<evidence type="ECO:0000256" key="2">
    <source>
        <dbReference type="ARBA" id="ARBA00005642"/>
    </source>
</evidence>
<evidence type="ECO:0000256" key="1">
    <source>
        <dbReference type="ARBA" id="ARBA00000385"/>
    </source>
</evidence>
<comment type="similarity">
    <text evidence="2 5">Belongs to the pseudouridine synthase TruB family. Type 1 subfamily.</text>
</comment>
<dbReference type="InterPro" id="IPR014780">
    <property type="entry name" value="tRNA_psdUridine_synth_TruB"/>
</dbReference>
<dbReference type="Proteomes" id="UP001320119">
    <property type="component" value="Chromosome"/>
</dbReference>
<dbReference type="Pfam" id="PF01509">
    <property type="entry name" value="TruB_N"/>
    <property type="match status" value="1"/>
</dbReference>
<dbReference type="InterPro" id="IPR015947">
    <property type="entry name" value="PUA-like_sf"/>
</dbReference>
<dbReference type="Gene3D" id="2.30.130.10">
    <property type="entry name" value="PUA domain"/>
    <property type="match status" value="1"/>
</dbReference>
<dbReference type="Pfam" id="PF16198">
    <property type="entry name" value="TruB_C_2"/>
    <property type="match status" value="1"/>
</dbReference>
<gene>
    <name evidence="5" type="primary">truB</name>
    <name evidence="9" type="ORF">MARGE09_P1625</name>
</gene>
<dbReference type="InterPro" id="IPR020103">
    <property type="entry name" value="PsdUridine_synth_cat_dom_sf"/>
</dbReference>
<organism evidence="9 10">
    <name type="scientific">Marinagarivorans cellulosilyticus</name>
    <dbReference type="NCBI Taxonomy" id="2721545"/>
    <lineage>
        <taxon>Bacteria</taxon>
        <taxon>Pseudomonadati</taxon>
        <taxon>Pseudomonadota</taxon>
        <taxon>Gammaproteobacteria</taxon>
        <taxon>Cellvibrionales</taxon>
        <taxon>Cellvibrionaceae</taxon>
        <taxon>Marinagarivorans</taxon>
    </lineage>
</organism>
<dbReference type="Gene3D" id="3.30.2350.10">
    <property type="entry name" value="Pseudouridine synthase"/>
    <property type="match status" value="1"/>
</dbReference>
<feature type="domain" description="tRNA pseudouridylate synthase B C-terminal" evidence="8">
    <location>
        <begin position="185"/>
        <end position="245"/>
    </location>
</feature>
<dbReference type="PROSITE" id="PS50890">
    <property type="entry name" value="PUA"/>
    <property type="match status" value="1"/>
</dbReference>
<keyword evidence="10" id="KW-1185">Reference proteome</keyword>
<dbReference type="SUPFAM" id="SSF55120">
    <property type="entry name" value="Pseudouridine synthase"/>
    <property type="match status" value="1"/>
</dbReference>
<evidence type="ECO:0000259" key="6">
    <source>
        <dbReference type="Pfam" id="PF01509"/>
    </source>
</evidence>
<evidence type="ECO:0000256" key="5">
    <source>
        <dbReference type="HAMAP-Rule" id="MF_01080"/>
    </source>
</evidence>
<name>A0AAN1WH15_9GAMM</name>
<evidence type="ECO:0000259" key="8">
    <source>
        <dbReference type="Pfam" id="PF16198"/>
    </source>
</evidence>
<dbReference type="FunFam" id="3.30.2350.10:FF:000011">
    <property type="entry name" value="tRNA pseudouridine synthase B"/>
    <property type="match status" value="1"/>
</dbReference>
<evidence type="ECO:0000256" key="3">
    <source>
        <dbReference type="ARBA" id="ARBA00022694"/>
    </source>
</evidence>
<proteinExistence type="inferred from homology"/>
<feature type="active site" description="Nucleophile" evidence="5">
    <location>
        <position position="48"/>
    </location>
</feature>
<keyword evidence="3 5" id="KW-0819">tRNA processing</keyword>
<dbReference type="InterPro" id="IPR032819">
    <property type="entry name" value="TruB_C"/>
</dbReference>
<dbReference type="HAMAP" id="MF_01080">
    <property type="entry name" value="TruB_bact"/>
    <property type="match status" value="1"/>
</dbReference>
<evidence type="ECO:0000313" key="9">
    <source>
        <dbReference type="EMBL" id="BCD97424.1"/>
    </source>
</evidence>
<dbReference type="CDD" id="cd21152">
    <property type="entry name" value="PUA_TruB_bacterial"/>
    <property type="match status" value="1"/>
</dbReference>
<reference evidence="9 10" key="1">
    <citation type="journal article" date="2022" name="IScience">
        <title>An ultrasensitive nanofiber-based assay for enzymatic hydrolysis and deep-sea microbial degradation of cellulose.</title>
        <authorList>
            <person name="Tsudome M."/>
            <person name="Tachioka M."/>
            <person name="Miyazaki M."/>
            <person name="Uchimura K."/>
            <person name="Tsuda M."/>
            <person name="Takaki Y."/>
            <person name="Deguchi S."/>
        </authorList>
    </citation>
    <scope>NUCLEOTIDE SEQUENCE [LARGE SCALE GENOMIC DNA]</scope>
    <source>
        <strain evidence="9 10">GE09</strain>
    </source>
</reference>
<comment type="catalytic activity">
    <reaction evidence="1 5">
        <text>uridine(55) in tRNA = pseudouridine(55) in tRNA</text>
        <dbReference type="Rhea" id="RHEA:42532"/>
        <dbReference type="Rhea" id="RHEA-COMP:10101"/>
        <dbReference type="Rhea" id="RHEA-COMP:10102"/>
        <dbReference type="ChEBI" id="CHEBI:65314"/>
        <dbReference type="ChEBI" id="CHEBI:65315"/>
        <dbReference type="EC" id="5.4.99.25"/>
    </reaction>
</comment>
<dbReference type="EC" id="5.4.99.25" evidence="5"/>
<feature type="domain" description="Pseudouridine synthase II N-terminal" evidence="6">
    <location>
        <begin position="34"/>
        <end position="184"/>
    </location>
</feature>
<dbReference type="InterPro" id="IPR015240">
    <property type="entry name" value="tRNA_sdUridine_synth_fam1_C"/>
</dbReference>
<dbReference type="SUPFAM" id="SSF88697">
    <property type="entry name" value="PUA domain-like"/>
    <property type="match status" value="1"/>
</dbReference>
<dbReference type="Pfam" id="PF09157">
    <property type="entry name" value="TruB-C_2"/>
    <property type="match status" value="1"/>
</dbReference>
<dbReference type="AlphaFoldDB" id="A0AAN1WH15"/>
<dbReference type="InterPro" id="IPR036974">
    <property type="entry name" value="PUA_sf"/>
</dbReference>
<protein>
    <recommendedName>
        <fullName evidence="5">tRNA pseudouridine synthase B</fullName>
        <ecNumber evidence="5">5.4.99.25</ecNumber>
    </recommendedName>
    <alternativeName>
        <fullName evidence="5">tRNA pseudouridine(55) synthase</fullName>
        <shortName evidence="5">Psi55 synthase</shortName>
    </alternativeName>
    <alternativeName>
        <fullName evidence="5">tRNA pseudouridylate synthase</fullName>
    </alternativeName>
    <alternativeName>
        <fullName evidence="5">tRNA-uridine isomerase</fullName>
    </alternativeName>
</protein>
<dbReference type="InterPro" id="IPR002501">
    <property type="entry name" value="PsdUridine_synth_N"/>
</dbReference>
<dbReference type="GO" id="GO:0003723">
    <property type="term" value="F:RNA binding"/>
    <property type="evidence" value="ECO:0007669"/>
    <property type="project" value="InterPro"/>
</dbReference>
<dbReference type="CDD" id="cd02573">
    <property type="entry name" value="PseudoU_synth_EcTruB"/>
    <property type="match status" value="1"/>
</dbReference>
<dbReference type="GO" id="GO:0031119">
    <property type="term" value="P:tRNA pseudouridine synthesis"/>
    <property type="evidence" value="ECO:0007669"/>
    <property type="project" value="UniProtKB-UniRule"/>
</dbReference>
<dbReference type="NCBIfam" id="TIGR00431">
    <property type="entry name" value="TruB"/>
    <property type="match status" value="1"/>
</dbReference>
<dbReference type="RefSeq" id="WP_236986893.1">
    <property type="nucleotide sequence ID" value="NZ_AP023086.1"/>
</dbReference>
<dbReference type="KEGG" id="marq:MARGE09_P1625"/>
<dbReference type="PANTHER" id="PTHR13767:SF2">
    <property type="entry name" value="PSEUDOURIDYLATE SYNTHASE TRUB1"/>
    <property type="match status" value="1"/>
</dbReference>
<dbReference type="GO" id="GO:1990481">
    <property type="term" value="P:mRNA pseudouridine synthesis"/>
    <property type="evidence" value="ECO:0007669"/>
    <property type="project" value="TreeGrafter"/>
</dbReference>
<evidence type="ECO:0000259" key="7">
    <source>
        <dbReference type="Pfam" id="PF09157"/>
    </source>
</evidence>
<accession>A0AAN1WH15</accession>
<dbReference type="GO" id="GO:0160148">
    <property type="term" value="F:tRNA pseudouridine(55) synthase activity"/>
    <property type="evidence" value="ECO:0007669"/>
    <property type="project" value="UniProtKB-EC"/>
</dbReference>
<dbReference type="PANTHER" id="PTHR13767">
    <property type="entry name" value="TRNA-PSEUDOURIDINE SYNTHASE"/>
    <property type="match status" value="1"/>
</dbReference>
<comment type="function">
    <text evidence="5">Responsible for synthesis of pseudouridine from uracil-55 in the psi GC loop of transfer RNAs.</text>
</comment>
<evidence type="ECO:0000256" key="4">
    <source>
        <dbReference type="ARBA" id="ARBA00023235"/>
    </source>
</evidence>
<sequence length="312" mass="34042">MGRRRKNGRAVHGVLVLYKPQGLTSNQALQRARYLFDANRAGHTGALDPLATGVLPLCFGEATKFSQHLLDADKAYRSTFRLGVNTSTLDAEGEVLEVRDASAVTEAQIRETITQFVGPIEQVPPMVSALKYQGQPLYKLAREGKEVERKPRAITIYAIEILAIRLGEVAEVDVHVRCSKGTYIRSLANDIGEQLAVGGHVSVLHRTQAGPFFEEHMMTLEALEQSRGDGEPATLDHLLKPIDATINDIPEITINAQAVQAFAVGQPVIVDGVYQVAQQGDKVRVRNESGQFLGVAEVVDDGVLAPKRLVVY</sequence>
<keyword evidence="4 5" id="KW-0413">Isomerase</keyword>